<dbReference type="InterPro" id="IPR001543">
    <property type="entry name" value="FliN-like_C"/>
</dbReference>
<sequence>MIGNSKVHHGVPADALVKLKPHKLGRHYHKVPQYISEAANKYPRLIGDYFLRNFRINLELQGVSVSEQIASEPDCLFRSELGKIGFSISRPLLAEALECYYGGTTLPSHEATPISTSEQRMRDRLGRDIAEIFGRVIMAGTSLGQLEAHDNAYDQPLWEYLVEFSLTSHLTSTTASLFIYLDNQLADLLTSKMALPGSSQPAGDPLSNIKRLPVRLECVLASVQMSLADVLALQPDDILMIRMHERCDVRINQQKLFRGAIFEDDGALCLTSLESVKSP</sequence>
<dbReference type="InterPro" id="IPR036429">
    <property type="entry name" value="SpoA-like_sf"/>
</dbReference>
<dbReference type="AlphaFoldDB" id="A0A1V0B1K0"/>
<reference evidence="2 3" key="1">
    <citation type="submission" date="2017-03" db="EMBL/GenBank/DDBJ databases">
        <title>Complete genome sequence of the novel DNRA strain Pseudomonas sp. S-6-2 isolated from Chinese polluted river sediment. Journal of Biotechnology.</title>
        <authorList>
            <person name="Li J."/>
            <person name="Xiang F."/>
            <person name="Wang L."/>
            <person name="Xi L."/>
            <person name="Liu J."/>
        </authorList>
    </citation>
    <scope>NUCLEOTIDE SEQUENCE [LARGE SCALE GENOMIC DNA]</scope>
    <source>
        <strain evidence="2 3">S-6-2</strain>
    </source>
</reference>
<keyword evidence="3" id="KW-1185">Reference proteome</keyword>
<proteinExistence type="predicted"/>
<name>A0A1V0B1K0_9GAMM</name>
<organism evidence="2 3">
    <name type="scientific">Halopseudomonas phragmitis</name>
    <dbReference type="NCBI Taxonomy" id="1931241"/>
    <lineage>
        <taxon>Bacteria</taxon>
        <taxon>Pseudomonadati</taxon>
        <taxon>Pseudomonadota</taxon>
        <taxon>Gammaproteobacteria</taxon>
        <taxon>Pseudomonadales</taxon>
        <taxon>Pseudomonadaceae</taxon>
        <taxon>Halopseudomonas</taxon>
    </lineage>
</organism>
<dbReference type="STRING" id="1931241.BVH74_02845"/>
<dbReference type="Pfam" id="PF01052">
    <property type="entry name" value="FliMN_C"/>
    <property type="match status" value="1"/>
</dbReference>
<dbReference type="Proteomes" id="UP000243488">
    <property type="component" value="Chromosome"/>
</dbReference>
<dbReference type="KEGG" id="ppha:BVH74_02845"/>
<dbReference type="SUPFAM" id="SSF101801">
    <property type="entry name" value="Surface presentation of antigens (SPOA)"/>
    <property type="match status" value="1"/>
</dbReference>
<dbReference type="EMBL" id="CP020100">
    <property type="protein sequence ID" value="AQZ93760.1"/>
    <property type="molecule type" value="Genomic_DNA"/>
</dbReference>
<evidence type="ECO:0000313" key="2">
    <source>
        <dbReference type="EMBL" id="AQZ93760.1"/>
    </source>
</evidence>
<accession>A0A1V0B1K0</accession>
<evidence type="ECO:0000313" key="3">
    <source>
        <dbReference type="Proteomes" id="UP000243488"/>
    </source>
</evidence>
<gene>
    <name evidence="2" type="ORF">BVH74_02845</name>
</gene>
<dbReference type="RefSeq" id="WP_080048618.1">
    <property type="nucleotide sequence ID" value="NZ_CP020100.1"/>
</dbReference>
<protein>
    <recommendedName>
        <fullName evidence="1">Flagellar motor switch protein FliN-like C-terminal domain-containing protein</fullName>
    </recommendedName>
</protein>
<dbReference type="Gene3D" id="2.30.330.10">
    <property type="entry name" value="SpoA-like"/>
    <property type="match status" value="1"/>
</dbReference>
<evidence type="ECO:0000259" key="1">
    <source>
        <dbReference type="Pfam" id="PF01052"/>
    </source>
</evidence>
<feature type="domain" description="Flagellar motor switch protein FliN-like C-terminal" evidence="1">
    <location>
        <begin position="208"/>
        <end position="268"/>
    </location>
</feature>